<protein>
    <submittedName>
        <fullName evidence="2">Uncharacterized protein</fullName>
    </submittedName>
</protein>
<comment type="caution">
    <text evidence="2">The sequence shown here is derived from an EMBL/GenBank/DDBJ whole genome shotgun (WGS) entry which is preliminary data.</text>
</comment>
<feature type="non-terminal residue" evidence="2">
    <location>
        <position position="825"/>
    </location>
</feature>
<accession>A0A418D425</accession>
<feature type="region of interest" description="Disordered" evidence="1">
    <location>
        <begin position="435"/>
        <end position="482"/>
    </location>
</feature>
<evidence type="ECO:0000313" key="2">
    <source>
        <dbReference type="EMBL" id="RHY89168.1"/>
    </source>
</evidence>
<name>A0A418D425_APHAT</name>
<feature type="compositionally biased region" description="Low complexity" evidence="1">
    <location>
        <begin position="643"/>
        <end position="656"/>
    </location>
</feature>
<feature type="region of interest" description="Disordered" evidence="1">
    <location>
        <begin position="329"/>
        <end position="408"/>
    </location>
</feature>
<evidence type="ECO:0000313" key="3">
    <source>
        <dbReference type="Proteomes" id="UP000285712"/>
    </source>
</evidence>
<gene>
    <name evidence="2" type="ORF">DYB35_007917</name>
</gene>
<feature type="compositionally biased region" description="Polar residues" evidence="1">
    <location>
        <begin position="398"/>
        <end position="408"/>
    </location>
</feature>
<reference evidence="2 3" key="1">
    <citation type="submission" date="2018-08" db="EMBL/GenBank/DDBJ databases">
        <title>Aphanomyces genome sequencing and annotation.</title>
        <authorList>
            <person name="Minardi D."/>
            <person name="Oidtmann B."/>
            <person name="Van Der Giezen M."/>
            <person name="Studholme D.J."/>
        </authorList>
    </citation>
    <scope>NUCLEOTIDE SEQUENCE [LARGE SCALE GENOMIC DNA]</scope>
    <source>
        <strain evidence="2 3">Sv</strain>
    </source>
</reference>
<feature type="region of interest" description="Disordered" evidence="1">
    <location>
        <begin position="265"/>
        <end position="289"/>
    </location>
</feature>
<feature type="compositionally biased region" description="Polar residues" evidence="1">
    <location>
        <begin position="764"/>
        <end position="778"/>
    </location>
</feature>
<feature type="region of interest" description="Disordered" evidence="1">
    <location>
        <begin position="621"/>
        <end position="672"/>
    </location>
</feature>
<proteinExistence type="predicted"/>
<feature type="compositionally biased region" description="Polar residues" evidence="1">
    <location>
        <begin position="621"/>
        <end position="634"/>
    </location>
</feature>
<dbReference type="AlphaFoldDB" id="A0A418D425"/>
<dbReference type="VEuPathDB" id="FungiDB:H257_03250"/>
<evidence type="ECO:0000256" key="1">
    <source>
        <dbReference type="SAM" id="MobiDB-lite"/>
    </source>
</evidence>
<organism evidence="2 3">
    <name type="scientific">Aphanomyces astaci</name>
    <name type="common">Crayfish plague agent</name>
    <dbReference type="NCBI Taxonomy" id="112090"/>
    <lineage>
        <taxon>Eukaryota</taxon>
        <taxon>Sar</taxon>
        <taxon>Stramenopiles</taxon>
        <taxon>Oomycota</taxon>
        <taxon>Saprolegniomycetes</taxon>
        <taxon>Saprolegniales</taxon>
        <taxon>Verrucalvaceae</taxon>
        <taxon>Aphanomyces</taxon>
    </lineage>
</organism>
<dbReference type="EMBL" id="QUTG01004100">
    <property type="protein sequence ID" value="RHY89168.1"/>
    <property type="molecule type" value="Genomic_DNA"/>
</dbReference>
<dbReference type="Proteomes" id="UP000285712">
    <property type="component" value="Unassembled WGS sequence"/>
</dbReference>
<feature type="region of interest" description="Disordered" evidence="1">
    <location>
        <begin position="763"/>
        <end position="783"/>
    </location>
</feature>
<feature type="compositionally biased region" description="Polar residues" evidence="1">
    <location>
        <begin position="470"/>
        <end position="482"/>
    </location>
</feature>
<sequence length="825" mass="88908">MSFIDVAEAPLRPHRPAFERLKSIKDVRQAMTRQQSIVDQVLLTTLSKESVGHGGHGGHGGDMLRQTVRNTMVFQLKKSMGSTRSIGSTVSSAAKAVKKMSIDEEPLSIVATVPKLMEHEHHVEEIRQAVIRLVADGEIHTEHTEGERVAYNRQGDLKYYTDENLESRLGLRVHPLLGRLTWMFWLMVGSQHAMGMEYEGYQGIMVRIHKVLIELFDIEDSKVLIREDWVRDTNATHELTYELFHLSLFELIDIWCDSLRPDDTSAVTPDAAENAPTVEATTPSTPPEDITLNIPSGLMIQLDHVEIRPTKLHKVKMVSHDSSTAYKPDAMPLRVLTEPPPSRPDAIVVPSVPLVQPPKQPQTNADSKSSLASTPTTATPPPPSIVPEPVGTLPTVEPSLQSSRNYSQALQPTDMASVLANATSAFRTDATRTMEFTSAPHIRHSSLARPTNTRRSAPYNPNLKDPTSPRKATNQKKFTEAPTTSSGFFIKSIAGLTPIPAAGAKSPRGHPVWKPKRPGNNDRFGLGINPPGGEGGDAAFPVKGLGGYAEGGGTLPGTGRLITYVASSGPSLDIETLTGNGIGILGGKPTYKPPKDSGSSRPTGVVMAPKREQQAAPVYTTSYPLNKPDTTSSGGVKLDDVRPPMSSISSSPSQSPYDYRVGGTKRGRQRTKKADAMASEMVHDLASLSFGTTPKPLAMVSSAAPPVAGSPLSPPTRDTNNLRLGSPSAYSKIYRGGQRLLSHLTSGQTMEQGVMFDSPLVARTVSSSPNPNSQSKYPSSGAFRGIAVQPGYDRNLANLQFKVQALSVPSNTKPPTATTASNARS</sequence>